<feature type="signal peptide" evidence="1">
    <location>
        <begin position="1"/>
        <end position="22"/>
    </location>
</feature>
<keyword evidence="1" id="KW-0732">Signal</keyword>
<evidence type="ECO:0000313" key="2">
    <source>
        <dbReference type="EMBL" id="EFX70252.1"/>
    </source>
</evidence>
<name>E9HDG5_DAPPU</name>
<proteinExistence type="predicted"/>
<evidence type="ECO:0000313" key="3">
    <source>
        <dbReference type="Proteomes" id="UP000000305"/>
    </source>
</evidence>
<dbReference type="Proteomes" id="UP000000305">
    <property type="component" value="Unassembled WGS sequence"/>
</dbReference>
<dbReference type="EMBL" id="GL732623">
    <property type="protein sequence ID" value="EFX70252.1"/>
    <property type="molecule type" value="Genomic_DNA"/>
</dbReference>
<accession>E9HDG5</accession>
<reference evidence="2 3" key="1">
    <citation type="journal article" date="2011" name="Science">
        <title>The ecoresponsive genome of Daphnia pulex.</title>
        <authorList>
            <person name="Colbourne J.K."/>
            <person name="Pfrender M.E."/>
            <person name="Gilbert D."/>
            <person name="Thomas W.K."/>
            <person name="Tucker A."/>
            <person name="Oakley T.H."/>
            <person name="Tokishita S."/>
            <person name="Aerts A."/>
            <person name="Arnold G.J."/>
            <person name="Basu M.K."/>
            <person name="Bauer D.J."/>
            <person name="Caceres C.E."/>
            <person name="Carmel L."/>
            <person name="Casola C."/>
            <person name="Choi J.H."/>
            <person name="Detter J.C."/>
            <person name="Dong Q."/>
            <person name="Dusheyko S."/>
            <person name="Eads B.D."/>
            <person name="Frohlich T."/>
            <person name="Geiler-Samerotte K.A."/>
            <person name="Gerlach D."/>
            <person name="Hatcher P."/>
            <person name="Jogdeo S."/>
            <person name="Krijgsveld J."/>
            <person name="Kriventseva E.V."/>
            <person name="Kultz D."/>
            <person name="Laforsch C."/>
            <person name="Lindquist E."/>
            <person name="Lopez J."/>
            <person name="Manak J.R."/>
            <person name="Muller J."/>
            <person name="Pangilinan J."/>
            <person name="Patwardhan R.P."/>
            <person name="Pitluck S."/>
            <person name="Pritham E.J."/>
            <person name="Rechtsteiner A."/>
            <person name="Rho M."/>
            <person name="Rogozin I.B."/>
            <person name="Sakarya O."/>
            <person name="Salamov A."/>
            <person name="Schaack S."/>
            <person name="Shapiro H."/>
            <person name="Shiga Y."/>
            <person name="Skalitzky C."/>
            <person name="Smith Z."/>
            <person name="Souvorov A."/>
            <person name="Sung W."/>
            <person name="Tang Z."/>
            <person name="Tsuchiya D."/>
            <person name="Tu H."/>
            <person name="Vos H."/>
            <person name="Wang M."/>
            <person name="Wolf Y.I."/>
            <person name="Yamagata H."/>
            <person name="Yamada T."/>
            <person name="Ye Y."/>
            <person name="Shaw J.R."/>
            <person name="Andrews J."/>
            <person name="Crease T.J."/>
            <person name="Tang H."/>
            <person name="Lucas S.M."/>
            <person name="Robertson H.M."/>
            <person name="Bork P."/>
            <person name="Koonin E.V."/>
            <person name="Zdobnov E.M."/>
            <person name="Grigoriev I.V."/>
            <person name="Lynch M."/>
            <person name="Boore J.L."/>
        </authorList>
    </citation>
    <scope>NUCLEOTIDE SEQUENCE [LARGE SCALE GENOMIC DNA]</scope>
</reference>
<protein>
    <recommendedName>
        <fullName evidence="4">WSC domain-containing protein</fullName>
    </recommendedName>
</protein>
<keyword evidence="3" id="KW-1185">Reference proteome</keyword>
<sequence>MLGLIFNGFLLTVNLLLRGGSNVWIPSNVRPLGCYSPFNFQAVIANSDGTEVGLSECFMCYTNFTLLRGVQCLCLEDRRIAELIRVNDSYCDIRCDDNSQPSNVNSSFMCGGNLGANLYCNKQAGNICHANPNQPAVEIYREFDKNQGNGFELMVHCLEYGCGQPGFNDKYHLEYIEYFPNLNPEDCVIYCTYMKTSYAHVGWNPAGNIEGRVVPSALNFRFDYPLMHLPQLPLCDHDR</sequence>
<dbReference type="InParanoid" id="E9HDG5"/>
<dbReference type="AlphaFoldDB" id="E9HDG5"/>
<evidence type="ECO:0008006" key="4">
    <source>
        <dbReference type="Google" id="ProtNLM"/>
    </source>
</evidence>
<evidence type="ECO:0000256" key="1">
    <source>
        <dbReference type="SAM" id="SignalP"/>
    </source>
</evidence>
<dbReference type="KEGG" id="dpx:DAPPUDRAFT_112924"/>
<dbReference type="OrthoDB" id="6359515at2759"/>
<organism evidence="2 3">
    <name type="scientific">Daphnia pulex</name>
    <name type="common">Water flea</name>
    <dbReference type="NCBI Taxonomy" id="6669"/>
    <lineage>
        <taxon>Eukaryota</taxon>
        <taxon>Metazoa</taxon>
        <taxon>Ecdysozoa</taxon>
        <taxon>Arthropoda</taxon>
        <taxon>Crustacea</taxon>
        <taxon>Branchiopoda</taxon>
        <taxon>Diplostraca</taxon>
        <taxon>Cladocera</taxon>
        <taxon>Anomopoda</taxon>
        <taxon>Daphniidae</taxon>
        <taxon>Daphnia</taxon>
    </lineage>
</organism>
<gene>
    <name evidence="2" type="ORF">DAPPUDRAFT_112924</name>
</gene>
<dbReference type="HOGENOM" id="CLU_1162172_0_0_1"/>
<feature type="chain" id="PRO_5003241065" description="WSC domain-containing protein" evidence="1">
    <location>
        <begin position="23"/>
        <end position="239"/>
    </location>
</feature>